<dbReference type="RefSeq" id="WP_061802084.1">
    <property type="nucleotide sequence ID" value="NZ_FOXX01000001.1"/>
</dbReference>
<feature type="transmembrane region" description="Helical" evidence="1">
    <location>
        <begin position="44"/>
        <end position="62"/>
    </location>
</feature>
<dbReference type="NCBIfam" id="TIGR04086">
    <property type="entry name" value="TIGR04086_membr"/>
    <property type="match status" value="1"/>
</dbReference>
<keyword evidence="1" id="KW-0812">Transmembrane</keyword>
<protein>
    <submittedName>
        <fullName evidence="2">Membrane protein, TIGR04086 family</fullName>
    </submittedName>
</protein>
<feature type="transmembrane region" description="Helical" evidence="1">
    <location>
        <begin position="9"/>
        <end position="32"/>
    </location>
</feature>
<organism evidence="2 3">
    <name type="scientific">Priestia endophytica DSM 13796</name>
    <dbReference type="NCBI Taxonomy" id="1121089"/>
    <lineage>
        <taxon>Bacteria</taxon>
        <taxon>Bacillati</taxon>
        <taxon>Bacillota</taxon>
        <taxon>Bacilli</taxon>
        <taxon>Bacillales</taxon>
        <taxon>Bacillaceae</taxon>
        <taxon>Priestia</taxon>
    </lineage>
</organism>
<keyword evidence="1" id="KW-1133">Transmembrane helix</keyword>
<evidence type="ECO:0000256" key="1">
    <source>
        <dbReference type="SAM" id="Phobius"/>
    </source>
</evidence>
<dbReference type="GeneID" id="93709399"/>
<keyword evidence="3" id="KW-1185">Reference proteome</keyword>
<proteinExistence type="predicted"/>
<name>A0A1I5WLP9_9BACI</name>
<feature type="transmembrane region" description="Helical" evidence="1">
    <location>
        <begin position="69"/>
        <end position="90"/>
    </location>
</feature>
<dbReference type="InterPro" id="IPR023804">
    <property type="entry name" value="DUF3792_TM"/>
</dbReference>
<dbReference type="Pfam" id="PF12670">
    <property type="entry name" value="DUF3792"/>
    <property type="match status" value="1"/>
</dbReference>
<keyword evidence="1" id="KW-0472">Membrane</keyword>
<evidence type="ECO:0000313" key="3">
    <source>
        <dbReference type="Proteomes" id="UP000182762"/>
    </source>
</evidence>
<feature type="transmembrane region" description="Helical" evidence="1">
    <location>
        <begin position="102"/>
        <end position="122"/>
    </location>
</feature>
<comment type="caution">
    <text evidence="2">The sequence shown here is derived from an EMBL/GenBank/DDBJ whole genome shotgun (WGS) entry which is preliminary data.</text>
</comment>
<reference evidence="2 3" key="1">
    <citation type="submission" date="2016-10" db="EMBL/GenBank/DDBJ databases">
        <authorList>
            <person name="Varghese N."/>
            <person name="Submissions S."/>
        </authorList>
    </citation>
    <scope>NUCLEOTIDE SEQUENCE [LARGE SCALE GENOMIC DNA]</scope>
    <source>
        <strain evidence="2 3">DSM 13796</strain>
    </source>
</reference>
<accession>A0A1I5WLP9</accession>
<evidence type="ECO:0000313" key="2">
    <source>
        <dbReference type="EMBL" id="SFQ20600.1"/>
    </source>
</evidence>
<gene>
    <name evidence="2" type="ORF">SAMN02745910_00631</name>
</gene>
<sequence>MERSGIPQAILKGVIAIFMIAFLTSIVFAFLLKFTTIAEDSLQWIITALSFIAFFIGGFISGKSGGEKGWLLGGATALLFSCLVFLLQFLGYDEQFSLLQLLYHGGFLVAACFGGIIGVNIATNKT</sequence>
<dbReference type="EMBL" id="FOXX01000001">
    <property type="protein sequence ID" value="SFQ20600.1"/>
    <property type="molecule type" value="Genomic_DNA"/>
</dbReference>
<dbReference type="Proteomes" id="UP000182762">
    <property type="component" value="Unassembled WGS sequence"/>
</dbReference>